<evidence type="ECO:0000256" key="2">
    <source>
        <dbReference type="ARBA" id="ARBA00006727"/>
    </source>
</evidence>
<dbReference type="InterPro" id="IPR050327">
    <property type="entry name" value="Proton-linked_MCT"/>
</dbReference>
<feature type="transmembrane region" description="Helical" evidence="4">
    <location>
        <begin position="322"/>
        <end position="345"/>
    </location>
</feature>
<feature type="transmembrane region" description="Helical" evidence="4">
    <location>
        <begin position="351"/>
        <end position="374"/>
    </location>
</feature>
<dbReference type="OrthoDB" id="6509908at2759"/>
<dbReference type="GO" id="GO:0016020">
    <property type="term" value="C:membrane"/>
    <property type="evidence" value="ECO:0007669"/>
    <property type="project" value="UniProtKB-SubCell"/>
</dbReference>
<keyword evidence="4" id="KW-0472">Membrane</keyword>
<feature type="domain" description="Major facilitator superfamily (MFS) profile" evidence="5">
    <location>
        <begin position="261"/>
        <end position="447"/>
    </location>
</feature>
<protein>
    <recommendedName>
        <fullName evidence="5">Major facilitator superfamily (MFS) profile domain-containing protein</fullName>
    </recommendedName>
</protein>
<dbReference type="AlphaFoldDB" id="A0A0D0B2F4"/>
<dbReference type="PROSITE" id="PS50850">
    <property type="entry name" value="MFS"/>
    <property type="match status" value="1"/>
</dbReference>
<feature type="region of interest" description="Disordered" evidence="3">
    <location>
        <begin position="1"/>
        <end position="49"/>
    </location>
</feature>
<organism evidence="6 7">
    <name type="scientific">Suillus luteus UH-Slu-Lm8-n1</name>
    <dbReference type="NCBI Taxonomy" id="930992"/>
    <lineage>
        <taxon>Eukaryota</taxon>
        <taxon>Fungi</taxon>
        <taxon>Dikarya</taxon>
        <taxon>Basidiomycota</taxon>
        <taxon>Agaricomycotina</taxon>
        <taxon>Agaricomycetes</taxon>
        <taxon>Agaricomycetidae</taxon>
        <taxon>Boletales</taxon>
        <taxon>Suillineae</taxon>
        <taxon>Suillaceae</taxon>
        <taxon>Suillus</taxon>
    </lineage>
</organism>
<feature type="transmembrane region" description="Helical" evidence="4">
    <location>
        <begin position="57"/>
        <end position="79"/>
    </location>
</feature>
<feature type="transmembrane region" description="Helical" evidence="4">
    <location>
        <begin position="152"/>
        <end position="175"/>
    </location>
</feature>
<dbReference type="PANTHER" id="PTHR11360">
    <property type="entry name" value="MONOCARBOXYLATE TRANSPORTER"/>
    <property type="match status" value="1"/>
</dbReference>
<keyword evidence="7" id="KW-1185">Reference proteome</keyword>
<feature type="transmembrane region" description="Helical" evidence="4">
    <location>
        <begin position="129"/>
        <end position="146"/>
    </location>
</feature>
<dbReference type="InParanoid" id="A0A0D0B2F4"/>
<dbReference type="Pfam" id="PF07690">
    <property type="entry name" value="MFS_1"/>
    <property type="match status" value="1"/>
</dbReference>
<sequence length="447" mass="47589">MSEKSLSAEALKDTEFTSEPLYVRRTRAAPPDNQEIPNEPASEKPGINPGEAPDGGLTAWLVVIAANLMLFSTFGFTNSWGVFQAYYEENLLRYTSPSAIAWIGSVQYALVYFPALLTGRLFDLGYFKIPCFAASCILVVCTFLIAECTQYWQFFLVQGLGIGVCCGIIVGPALVVVFQWFFKKRNLALSLTAIGASCGSTAFPAVAQNLIPLIGFKWTVRVFGLVLIATLGLGNLFLKRRLPPVDVRGGLLNLKVFRNTAYSVFCISGIMAFLGLYTALTYMSVDAIAIGVSKNFSFYIVAITNAASTFGRVSAGLMGDKVGALNTMAAFTAVAGIVTFAWPFATNEIQLIVISCIYGFSTGGYTSLSTAPAAAMGKIEDAGRRVGMFMSLAAFGAIAGPPISGAISTASGGFVEAGYYAGGIILCAVVMLLLARYLHLGCLRGKC</sequence>
<dbReference type="InterPro" id="IPR011701">
    <property type="entry name" value="MFS"/>
</dbReference>
<proteinExistence type="inferred from homology"/>
<comment type="subcellular location">
    <subcellularLocation>
        <location evidence="1">Membrane</location>
        <topology evidence="1">Multi-pass membrane protein</topology>
    </subcellularLocation>
</comment>
<dbReference type="InterPro" id="IPR020846">
    <property type="entry name" value="MFS_dom"/>
</dbReference>
<evidence type="ECO:0000256" key="3">
    <source>
        <dbReference type="SAM" id="MobiDB-lite"/>
    </source>
</evidence>
<feature type="transmembrane region" description="Helical" evidence="4">
    <location>
        <begin position="187"/>
        <end position="206"/>
    </location>
</feature>
<gene>
    <name evidence="6" type="ORF">CY34DRAFT_11216</name>
</gene>
<feature type="transmembrane region" description="Helical" evidence="4">
    <location>
        <begin position="296"/>
        <end position="315"/>
    </location>
</feature>
<feature type="transmembrane region" description="Helical" evidence="4">
    <location>
        <begin position="218"/>
        <end position="238"/>
    </location>
</feature>
<reference evidence="7" key="2">
    <citation type="submission" date="2015-01" db="EMBL/GenBank/DDBJ databases">
        <title>Evolutionary Origins and Diversification of the Mycorrhizal Mutualists.</title>
        <authorList>
            <consortium name="DOE Joint Genome Institute"/>
            <consortium name="Mycorrhizal Genomics Consortium"/>
            <person name="Kohler A."/>
            <person name="Kuo A."/>
            <person name="Nagy L.G."/>
            <person name="Floudas D."/>
            <person name="Copeland A."/>
            <person name="Barry K.W."/>
            <person name="Cichocki N."/>
            <person name="Veneault-Fourrey C."/>
            <person name="LaButti K."/>
            <person name="Lindquist E.A."/>
            <person name="Lipzen A."/>
            <person name="Lundell T."/>
            <person name="Morin E."/>
            <person name="Murat C."/>
            <person name="Riley R."/>
            <person name="Ohm R."/>
            <person name="Sun H."/>
            <person name="Tunlid A."/>
            <person name="Henrissat B."/>
            <person name="Grigoriev I.V."/>
            <person name="Hibbett D.S."/>
            <person name="Martin F."/>
        </authorList>
    </citation>
    <scope>NUCLEOTIDE SEQUENCE [LARGE SCALE GENOMIC DNA]</scope>
    <source>
        <strain evidence="7">UH-Slu-Lm8-n1</strain>
    </source>
</reference>
<keyword evidence="4" id="KW-0812">Transmembrane</keyword>
<feature type="transmembrane region" description="Helical" evidence="4">
    <location>
        <begin position="99"/>
        <end position="117"/>
    </location>
</feature>
<dbReference type="EMBL" id="KN835195">
    <property type="protein sequence ID" value="KIK44199.1"/>
    <property type="molecule type" value="Genomic_DNA"/>
</dbReference>
<dbReference type="Proteomes" id="UP000054485">
    <property type="component" value="Unassembled WGS sequence"/>
</dbReference>
<evidence type="ECO:0000256" key="1">
    <source>
        <dbReference type="ARBA" id="ARBA00004141"/>
    </source>
</evidence>
<feature type="transmembrane region" description="Helical" evidence="4">
    <location>
        <begin position="419"/>
        <end position="438"/>
    </location>
</feature>
<name>A0A0D0B2F4_9AGAM</name>
<evidence type="ECO:0000313" key="6">
    <source>
        <dbReference type="EMBL" id="KIK44199.1"/>
    </source>
</evidence>
<keyword evidence="4" id="KW-1133">Transmembrane helix</keyword>
<dbReference type="Gene3D" id="1.20.1250.20">
    <property type="entry name" value="MFS general substrate transporter like domains"/>
    <property type="match status" value="2"/>
</dbReference>
<feature type="transmembrane region" description="Helical" evidence="4">
    <location>
        <begin position="259"/>
        <end position="284"/>
    </location>
</feature>
<dbReference type="GO" id="GO:0022857">
    <property type="term" value="F:transmembrane transporter activity"/>
    <property type="evidence" value="ECO:0007669"/>
    <property type="project" value="InterPro"/>
</dbReference>
<dbReference type="HOGENOM" id="CLU_001265_1_1_1"/>
<evidence type="ECO:0000259" key="5">
    <source>
        <dbReference type="PROSITE" id="PS50850"/>
    </source>
</evidence>
<dbReference type="InterPro" id="IPR036259">
    <property type="entry name" value="MFS_trans_sf"/>
</dbReference>
<reference evidence="6 7" key="1">
    <citation type="submission" date="2014-04" db="EMBL/GenBank/DDBJ databases">
        <authorList>
            <consortium name="DOE Joint Genome Institute"/>
            <person name="Kuo A."/>
            <person name="Ruytinx J."/>
            <person name="Rineau F."/>
            <person name="Colpaert J."/>
            <person name="Kohler A."/>
            <person name="Nagy L.G."/>
            <person name="Floudas D."/>
            <person name="Copeland A."/>
            <person name="Barry K.W."/>
            <person name="Cichocki N."/>
            <person name="Veneault-Fourrey C."/>
            <person name="LaButti K."/>
            <person name="Lindquist E.A."/>
            <person name="Lipzen A."/>
            <person name="Lundell T."/>
            <person name="Morin E."/>
            <person name="Murat C."/>
            <person name="Sun H."/>
            <person name="Tunlid A."/>
            <person name="Henrissat B."/>
            <person name="Grigoriev I.V."/>
            <person name="Hibbett D.S."/>
            <person name="Martin F."/>
            <person name="Nordberg H.P."/>
            <person name="Cantor M.N."/>
            <person name="Hua S.X."/>
        </authorList>
    </citation>
    <scope>NUCLEOTIDE SEQUENCE [LARGE SCALE GENOMIC DNA]</scope>
    <source>
        <strain evidence="6 7">UH-Slu-Lm8-n1</strain>
    </source>
</reference>
<accession>A0A0D0B2F4</accession>
<comment type="similarity">
    <text evidence="2">Belongs to the major facilitator superfamily. Monocarboxylate porter (TC 2.A.1.13) family.</text>
</comment>
<feature type="transmembrane region" description="Helical" evidence="4">
    <location>
        <begin position="386"/>
        <end position="407"/>
    </location>
</feature>
<dbReference type="SUPFAM" id="SSF103473">
    <property type="entry name" value="MFS general substrate transporter"/>
    <property type="match status" value="1"/>
</dbReference>
<dbReference type="PANTHER" id="PTHR11360:SF234">
    <property type="entry name" value="MFS-TYPE TRANSPORTER DBAD-RELATED"/>
    <property type="match status" value="1"/>
</dbReference>
<evidence type="ECO:0000256" key="4">
    <source>
        <dbReference type="SAM" id="Phobius"/>
    </source>
</evidence>
<dbReference type="STRING" id="930992.A0A0D0B2F4"/>
<evidence type="ECO:0000313" key="7">
    <source>
        <dbReference type="Proteomes" id="UP000054485"/>
    </source>
</evidence>